<sequence length="85" mass="9569">MAAVRLRDPDLQAKLAAVTRHEREVSHDESISQEQLVAMLIDEAHREMLAFHAAPTATIDSTNNQFTTLAMRDVTARWAKEEGPR</sequence>
<reference evidence="1 2" key="1">
    <citation type="journal article" date="2011" name="Stand. Genomic Sci.">
        <title>Complete genome sequence of the filamentous gliding predatory bacterium Herpetosiphon aurantiacus type strain (114-95(T)).</title>
        <authorList>
            <person name="Kiss H."/>
            <person name="Nett M."/>
            <person name="Domin N."/>
            <person name="Martin K."/>
            <person name="Maresca J.A."/>
            <person name="Copeland A."/>
            <person name="Lapidus A."/>
            <person name="Lucas S."/>
            <person name="Berry K.W."/>
            <person name="Glavina Del Rio T."/>
            <person name="Dalin E."/>
            <person name="Tice H."/>
            <person name="Pitluck S."/>
            <person name="Richardson P."/>
            <person name="Bruce D."/>
            <person name="Goodwin L."/>
            <person name="Han C."/>
            <person name="Detter J.C."/>
            <person name="Schmutz J."/>
            <person name="Brettin T."/>
            <person name="Land M."/>
            <person name="Hauser L."/>
            <person name="Kyrpides N.C."/>
            <person name="Ivanova N."/>
            <person name="Goker M."/>
            <person name="Woyke T."/>
            <person name="Klenk H.P."/>
            <person name="Bryant D.A."/>
        </authorList>
    </citation>
    <scope>NUCLEOTIDE SEQUENCE [LARGE SCALE GENOMIC DNA]</scope>
    <source>
        <strain evidence="2">ATCC 23779 / DSM 785 / 114-95</strain>
    </source>
</reference>
<dbReference type="Proteomes" id="UP000000787">
    <property type="component" value="Chromosome"/>
</dbReference>
<dbReference type="STRING" id="316274.Haur_2055"/>
<keyword evidence="2" id="KW-1185">Reference proteome</keyword>
<dbReference type="BioCyc" id="HAUR316274:GHYA-2083-MONOMER"/>
<dbReference type="EMBL" id="CP000875">
    <property type="protein sequence ID" value="ABX04696.1"/>
    <property type="molecule type" value="Genomic_DNA"/>
</dbReference>
<name>A9AVK5_HERA2</name>
<protein>
    <submittedName>
        <fullName evidence="1">Uncharacterized protein</fullName>
    </submittedName>
</protein>
<dbReference type="KEGG" id="hau:Haur_2055"/>
<accession>A9AVK5</accession>
<evidence type="ECO:0000313" key="1">
    <source>
        <dbReference type="EMBL" id="ABX04696.1"/>
    </source>
</evidence>
<organism evidence="1 2">
    <name type="scientific">Herpetosiphon aurantiacus (strain ATCC 23779 / DSM 785 / 114-95)</name>
    <dbReference type="NCBI Taxonomy" id="316274"/>
    <lineage>
        <taxon>Bacteria</taxon>
        <taxon>Bacillati</taxon>
        <taxon>Chloroflexota</taxon>
        <taxon>Chloroflexia</taxon>
        <taxon>Herpetosiphonales</taxon>
        <taxon>Herpetosiphonaceae</taxon>
        <taxon>Herpetosiphon</taxon>
    </lineage>
</organism>
<dbReference type="InParanoid" id="A9AVK5"/>
<proteinExistence type="predicted"/>
<dbReference type="AlphaFoldDB" id="A9AVK5"/>
<gene>
    <name evidence="1" type="ordered locus">Haur_2055</name>
</gene>
<evidence type="ECO:0000313" key="2">
    <source>
        <dbReference type="Proteomes" id="UP000000787"/>
    </source>
</evidence>
<dbReference type="HOGENOM" id="CLU_2508181_0_0_0"/>